<dbReference type="RefSeq" id="WP_147450999.1">
    <property type="nucleotide sequence ID" value="NZ_RAWB01000008.1"/>
</dbReference>
<keyword evidence="2" id="KW-1185">Reference proteome</keyword>
<dbReference type="AlphaFoldDB" id="A0A3A8QN25"/>
<gene>
    <name evidence="1" type="ORF">D7V93_01560</name>
</gene>
<sequence length="82" mass="8829">MSGMAPAWNEAHRLSHEALTVAPQSLPQERASQPTSAAVRNTFNVSVHLEPSGVGTPVDFTTLEDALVDLLRDAARRHGLEV</sequence>
<accession>A0A3A8QN25</accession>
<proteinExistence type="predicted"/>
<evidence type="ECO:0000313" key="1">
    <source>
        <dbReference type="EMBL" id="RKH68280.1"/>
    </source>
</evidence>
<name>A0A3A8QN25_9BACT</name>
<protein>
    <submittedName>
        <fullName evidence="1">Uncharacterized protein</fullName>
    </submittedName>
</protein>
<dbReference type="EMBL" id="RAWB01000008">
    <property type="protein sequence ID" value="RKH68280.1"/>
    <property type="molecule type" value="Genomic_DNA"/>
</dbReference>
<comment type="caution">
    <text evidence="1">The sequence shown here is derived from an EMBL/GenBank/DDBJ whole genome shotgun (WGS) entry which is preliminary data.</text>
</comment>
<organism evidence="1 2">
    <name type="scientific">Corallococcus llansteffanensis</name>
    <dbReference type="NCBI Taxonomy" id="2316731"/>
    <lineage>
        <taxon>Bacteria</taxon>
        <taxon>Pseudomonadati</taxon>
        <taxon>Myxococcota</taxon>
        <taxon>Myxococcia</taxon>
        <taxon>Myxococcales</taxon>
        <taxon>Cystobacterineae</taxon>
        <taxon>Myxococcaceae</taxon>
        <taxon>Corallococcus</taxon>
    </lineage>
</organism>
<evidence type="ECO:0000313" key="2">
    <source>
        <dbReference type="Proteomes" id="UP000272888"/>
    </source>
</evidence>
<dbReference type="Proteomes" id="UP000272888">
    <property type="component" value="Unassembled WGS sequence"/>
</dbReference>
<reference evidence="2" key="1">
    <citation type="submission" date="2018-09" db="EMBL/GenBank/DDBJ databases">
        <authorList>
            <person name="Livingstone P.G."/>
            <person name="Whitworth D.E."/>
        </authorList>
    </citation>
    <scope>NUCLEOTIDE SEQUENCE [LARGE SCALE GENOMIC DNA]</scope>
    <source>
        <strain evidence="2">CA051B</strain>
    </source>
</reference>